<keyword evidence="5 8" id="KW-1133">Transmembrane helix</keyword>
<dbReference type="Gene3D" id="3.30.70.100">
    <property type="match status" value="1"/>
</dbReference>
<dbReference type="InterPro" id="IPR049142">
    <property type="entry name" value="MS_channel_1st"/>
</dbReference>
<reference evidence="12 13" key="1">
    <citation type="submission" date="2020-09" db="EMBL/GenBank/DDBJ databases">
        <title>novel species in genus Nocardioides.</title>
        <authorList>
            <person name="Zhang G."/>
        </authorList>
    </citation>
    <scope>NUCLEOTIDE SEQUENCE [LARGE SCALE GENOMIC DNA]</scope>
    <source>
        <strain evidence="12 13">19197</strain>
    </source>
</reference>
<evidence type="ECO:0000256" key="2">
    <source>
        <dbReference type="ARBA" id="ARBA00008017"/>
    </source>
</evidence>
<evidence type="ECO:0000256" key="8">
    <source>
        <dbReference type="SAM" id="Phobius"/>
    </source>
</evidence>
<dbReference type="PANTHER" id="PTHR30460">
    <property type="entry name" value="MODERATE CONDUCTANCE MECHANOSENSITIVE CHANNEL YBIO"/>
    <property type="match status" value="1"/>
</dbReference>
<evidence type="ECO:0000256" key="6">
    <source>
        <dbReference type="ARBA" id="ARBA00023136"/>
    </source>
</evidence>
<feature type="domain" description="Mechanosensitive ion channel transmembrane helices 2/3" evidence="11">
    <location>
        <begin position="129"/>
        <end position="165"/>
    </location>
</feature>
<feature type="domain" description="Mechanosensitive ion channel MscS C-terminal" evidence="10">
    <location>
        <begin position="237"/>
        <end position="323"/>
    </location>
</feature>
<dbReference type="SUPFAM" id="SSF82689">
    <property type="entry name" value="Mechanosensitive channel protein MscS (YggB), C-terminal domain"/>
    <property type="match status" value="1"/>
</dbReference>
<dbReference type="EMBL" id="JACXYY010000001">
    <property type="protein sequence ID" value="MBD3913067.1"/>
    <property type="molecule type" value="Genomic_DNA"/>
</dbReference>
<dbReference type="PANTHER" id="PTHR30460:SF0">
    <property type="entry name" value="MODERATE CONDUCTANCE MECHANOSENSITIVE CHANNEL YBIO"/>
    <property type="match status" value="1"/>
</dbReference>
<comment type="caution">
    <text evidence="12">The sequence shown here is derived from an EMBL/GenBank/DDBJ whole genome shotgun (WGS) entry which is preliminary data.</text>
</comment>
<evidence type="ECO:0000313" key="13">
    <source>
        <dbReference type="Proteomes" id="UP000649289"/>
    </source>
</evidence>
<dbReference type="InterPro" id="IPR045276">
    <property type="entry name" value="YbiO_bact"/>
</dbReference>
<accession>A0ABR8MAU3</accession>
<dbReference type="Pfam" id="PF21088">
    <property type="entry name" value="MS_channel_1st"/>
    <property type="match status" value="1"/>
</dbReference>
<dbReference type="Gene3D" id="1.10.287.1260">
    <property type="match status" value="1"/>
</dbReference>
<dbReference type="InterPro" id="IPR006685">
    <property type="entry name" value="MscS_channel_2nd"/>
</dbReference>
<dbReference type="InterPro" id="IPR023408">
    <property type="entry name" value="MscS_beta-dom_sf"/>
</dbReference>
<organism evidence="12 13">
    <name type="scientific">Nocardioides hwasunensis</name>
    <dbReference type="NCBI Taxonomy" id="397258"/>
    <lineage>
        <taxon>Bacteria</taxon>
        <taxon>Bacillati</taxon>
        <taxon>Actinomycetota</taxon>
        <taxon>Actinomycetes</taxon>
        <taxon>Propionibacteriales</taxon>
        <taxon>Nocardioidaceae</taxon>
        <taxon>Nocardioides</taxon>
    </lineage>
</organism>
<dbReference type="Pfam" id="PF00924">
    <property type="entry name" value="MS_channel_2nd"/>
    <property type="match status" value="1"/>
</dbReference>
<evidence type="ECO:0000256" key="7">
    <source>
        <dbReference type="SAM" id="MobiDB-lite"/>
    </source>
</evidence>
<dbReference type="InterPro" id="IPR011014">
    <property type="entry name" value="MscS_channel_TM-2"/>
</dbReference>
<dbReference type="InterPro" id="IPR049278">
    <property type="entry name" value="MS_channel_C"/>
</dbReference>
<gene>
    <name evidence="12" type="ORF">IEZ25_00440</name>
</gene>
<evidence type="ECO:0000259" key="9">
    <source>
        <dbReference type="Pfam" id="PF00924"/>
    </source>
</evidence>
<name>A0ABR8MAU3_9ACTN</name>
<dbReference type="SUPFAM" id="SSF50182">
    <property type="entry name" value="Sm-like ribonucleoproteins"/>
    <property type="match status" value="1"/>
</dbReference>
<feature type="transmembrane region" description="Helical" evidence="8">
    <location>
        <begin position="120"/>
        <end position="140"/>
    </location>
</feature>
<feature type="compositionally biased region" description="Acidic residues" evidence="7">
    <location>
        <begin position="367"/>
        <end position="376"/>
    </location>
</feature>
<comment type="similarity">
    <text evidence="2">Belongs to the MscS (TC 1.A.23) family.</text>
</comment>
<dbReference type="InterPro" id="IPR011066">
    <property type="entry name" value="MscS_channel_C_sf"/>
</dbReference>
<evidence type="ECO:0000259" key="11">
    <source>
        <dbReference type="Pfam" id="PF21088"/>
    </source>
</evidence>
<comment type="subcellular location">
    <subcellularLocation>
        <location evidence="1">Cell membrane</location>
        <topology evidence="1">Multi-pass membrane protein</topology>
    </subcellularLocation>
</comment>
<dbReference type="Proteomes" id="UP000649289">
    <property type="component" value="Unassembled WGS sequence"/>
</dbReference>
<proteinExistence type="inferred from homology"/>
<keyword evidence="13" id="KW-1185">Reference proteome</keyword>
<keyword evidence="6 8" id="KW-0472">Membrane</keyword>
<dbReference type="SUPFAM" id="SSF82861">
    <property type="entry name" value="Mechanosensitive channel protein MscS (YggB), transmembrane region"/>
    <property type="match status" value="1"/>
</dbReference>
<dbReference type="Pfam" id="PF21082">
    <property type="entry name" value="MS_channel_3rd"/>
    <property type="match status" value="1"/>
</dbReference>
<evidence type="ECO:0000313" key="12">
    <source>
        <dbReference type="EMBL" id="MBD3913067.1"/>
    </source>
</evidence>
<evidence type="ECO:0000256" key="1">
    <source>
        <dbReference type="ARBA" id="ARBA00004651"/>
    </source>
</evidence>
<feature type="transmembrane region" description="Helical" evidence="8">
    <location>
        <begin position="146"/>
        <end position="168"/>
    </location>
</feature>
<evidence type="ECO:0000256" key="3">
    <source>
        <dbReference type="ARBA" id="ARBA00022475"/>
    </source>
</evidence>
<feature type="domain" description="Mechanosensitive ion channel MscS" evidence="9">
    <location>
        <begin position="167"/>
        <end position="230"/>
    </location>
</feature>
<evidence type="ECO:0000256" key="5">
    <source>
        <dbReference type="ARBA" id="ARBA00022989"/>
    </source>
</evidence>
<keyword evidence="4 8" id="KW-0812">Transmembrane</keyword>
<protein>
    <submittedName>
        <fullName evidence="12">Mechanosensitive ion channel family protein</fullName>
    </submittedName>
</protein>
<dbReference type="Gene3D" id="2.30.30.60">
    <property type="match status" value="1"/>
</dbReference>
<dbReference type="InterPro" id="IPR010920">
    <property type="entry name" value="LSM_dom_sf"/>
</dbReference>
<evidence type="ECO:0000259" key="10">
    <source>
        <dbReference type="Pfam" id="PF21082"/>
    </source>
</evidence>
<evidence type="ECO:0000256" key="4">
    <source>
        <dbReference type="ARBA" id="ARBA00022692"/>
    </source>
</evidence>
<sequence length="376" mass="40969">MNVTEVSGSGTTPHSLLATCTPEKWLCTWVLDRTGNEGLADVSDWIVGKPSALVGLLLIGFLVRWLLHRIIDRIVKRAEIGVLPNRLSRAIAGGKVGAALNLTEDPGYSRRVQRASTMGSLLKSIVSGVVFTVIALMFISELGYDIAPLIASAGIIGVALGFGSQALVKDFLSGIFMIFEDQYGVGDEVDLGEASGTVEAVSLRVTRLRDVNGTVWYVRNGEILRVGNMSQNWARTVLDVRVGYGDDLVRVQQVLAEIGRDLWTDEDFRGRVIEEPSVWGIQDLGPESVVVRVAMKTAPLEQWAVAREMRQRIKARFDLEGFEMPAAQRVSWTREDGDTAEDPDGVLPPAAADDQPPARGPRRAETESTEVGEDPS</sequence>
<feature type="region of interest" description="Disordered" evidence="7">
    <location>
        <begin position="328"/>
        <end position="376"/>
    </location>
</feature>
<feature type="compositionally biased region" description="Low complexity" evidence="7">
    <location>
        <begin position="348"/>
        <end position="357"/>
    </location>
</feature>
<feature type="transmembrane region" description="Helical" evidence="8">
    <location>
        <begin position="46"/>
        <end position="67"/>
    </location>
</feature>
<keyword evidence="3" id="KW-1003">Cell membrane</keyword>